<protein>
    <recommendedName>
        <fullName evidence="1">DDE-1 domain-containing protein</fullName>
    </recommendedName>
</protein>
<dbReference type="PANTHER" id="PTHR19303:SF71">
    <property type="entry name" value="ZINC FINGER PHD-TYPE DOMAIN-CONTAINING PROTEIN"/>
    <property type="match status" value="1"/>
</dbReference>
<feature type="domain" description="DDE-1" evidence="1">
    <location>
        <begin position="131"/>
        <end position="265"/>
    </location>
</feature>
<dbReference type="PANTHER" id="PTHR19303">
    <property type="entry name" value="TRANSPOSON"/>
    <property type="match status" value="1"/>
</dbReference>
<name>A0A8S0YZN9_ARCPL</name>
<dbReference type="AlphaFoldDB" id="A0A8S0YZN9"/>
<gene>
    <name evidence="2" type="ORF">APLA_LOCUS1997</name>
</gene>
<dbReference type="EMBL" id="CADEBD010000175">
    <property type="protein sequence ID" value="CAB3224738.1"/>
    <property type="molecule type" value="Genomic_DNA"/>
</dbReference>
<comment type="caution">
    <text evidence="2">The sequence shown here is derived from an EMBL/GenBank/DDBJ whole genome shotgun (WGS) entry which is preliminary data.</text>
</comment>
<proteinExistence type="predicted"/>
<dbReference type="GO" id="GO:0005634">
    <property type="term" value="C:nucleus"/>
    <property type="evidence" value="ECO:0007669"/>
    <property type="project" value="TreeGrafter"/>
</dbReference>
<dbReference type="InterPro" id="IPR004875">
    <property type="entry name" value="DDE_SF_endonuclease_dom"/>
</dbReference>
<dbReference type="GO" id="GO:0003677">
    <property type="term" value="F:DNA binding"/>
    <property type="evidence" value="ECO:0007669"/>
    <property type="project" value="TreeGrafter"/>
</dbReference>
<dbReference type="InterPro" id="IPR036397">
    <property type="entry name" value="RNaseH_sf"/>
</dbReference>
<dbReference type="Pfam" id="PF03184">
    <property type="entry name" value="DDE_1"/>
    <property type="match status" value="1"/>
</dbReference>
<evidence type="ECO:0000313" key="3">
    <source>
        <dbReference type="Proteomes" id="UP000494256"/>
    </source>
</evidence>
<dbReference type="Gene3D" id="3.30.420.10">
    <property type="entry name" value="Ribonuclease H-like superfamily/Ribonuclease H"/>
    <property type="match status" value="1"/>
</dbReference>
<reference evidence="2 3" key="1">
    <citation type="submission" date="2020-04" db="EMBL/GenBank/DDBJ databases">
        <authorList>
            <person name="Wallbank WR R."/>
            <person name="Pardo Diaz C."/>
            <person name="Kozak K."/>
            <person name="Martin S."/>
            <person name="Jiggins C."/>
            <person name="Moest M."/>
            <person name="Warren A I."/>
            <person name="Byers J.R.P. K."/>
            <person name="Montejo-Kovacevich G."/>
            <person name="Yen C E."/>
        </authorList>
    </citation>
    <scope>NUCLEOTIDE SEQUENCE [LARGE SCALE GENOMIC DNA]</scope>
</reference>
<accession>A0A8S0YZN9</accession>
<sequence length="300" mass="33427">MFYGLTITDVRRLIYEVAKINNIKVPDKWHDTKLAGIEYLYNLRKRDNRLSLRTPEGCSLSRATSFNRHNVGVFFSNLENVMSRHTVVGNGTRVLNLDETNTMTVQKCAKVLAAKGQRQVSKVTSAERGTLTTTCYIVSALGNALPPVILFPRVHFKQHMIADAPTGTLGLATPSGWMNAELFVQTIQHFIAHSNSSKENPSLLIYDNHESHICIEALNLAKENGVTILTVPPHSTGKLQPLDVGIFGPFKSAYNKAVDSWMLRNPGKTFSIYEVAGCVREAHMKAMTPGNIPLQQRYFN</sequence>
<evidence type="ECO:0000259" key="1">
    <source>
        <dbReference type="Pfam" id="PF03184"/>
    </source>
</evidence>
<dbReference type="Proteomes" id="UP000494256">
    <property type="component" value="Unassembled WGS sequence"/>
</dbReference>
<dbReference type="InterPro" id="IPR050863">
    <property type="entry name" value="CenT-Element_Derived"/>
</dbReference>
<evidence type="ECO:0000313" key="2">
    <source>
        <dbReference type="EMBL" id="CAB3224738.1"/>
    </source>
</evidence>
<dbReference type="OrthoDB" id="1881at2759"/>
<organism evidence="2 3">
    <name type="scientific">Arctia plantaginis</name>
    <name type="common">Wood tiger moth</name>
    <name type="synonym">Phalaena plantaginis</name>
    <dbReference type="NCBI Taxonomy" id="874455"/>
    <lineage>
        <taxon>Eukaryota</taxon>
        <taxon>Metazoa</taxon>
        <taxon>Ecdysozoa</taxon>
        <taxon>Arthropoda</taxon>
        <taxon>Hexapoda</taxon>
        <taxon>Insecta</taxon>
        <taxon>Pterygota</taxon>
        <taxon>Neoptera</taxon>
        <taxon>Endopterygota</taxon>
        <taxon>Lepidoptera</taxon>
        <taxon>Glossata</taxon>
        <taxon>Ditrysia</taxon>
        <taxon>Noctuoidea</taxon>
        <taxon>Erebidae</taxon>
        <taxon>Arctiinae</taxon>
        <taxon>Arctia</taxon>
    </lineage>
</organism>